<dbReference type="SUPFAM" id="SSF51735">
    <property type="entry name" value="NAD(P)-binding Rossmann-fold domains"/>
    <property type="match status" value="1"/>
</dbReference>
<feature type="domain" description="GFO/IDH/MocA-like oxidoreductase" evidence="3">
    <location>
        <begin position="155"/>
        <end position="281"/>
    </location>
</feature>
<dbReference type="Gene3D" id="3.30.360.10">
    <property type="entry name" value="Dihydrodipicolinate Reductase, domain 2"/>
    <property type="match status" value="1"/>
</dbReference>
<dbReference type="GO" id="GO:0016491">
    <property type="term" value="F:oxidoreductase activity"/>
    <property type="evidence" value="ECO:0007669"/>
    <property type="project" value="UniProtKB-KW"/>
</dbReference>
<dbReference type="InterPro" id="IPR000683">
    <property type="entry name" value="Gfo/Idh/MocA-like_OxRdtase_N"/>
</dbReference>
<name>A0A9D2RZB8_9FIRM</name>
<protein>
    <submittedName>
        <fullName evidence="4">Gfo/Idh/MocA family oxidoreductase</fullName>
    </submittedName>
</protein>
<dbReference type="EMBL" id="DWXZ01000211">
    <property type="protein sequence ID" value="HJB38358.1"/>
    <property type="molecule type" value="Genomic_DNA"/>
</dbReference>
<evidence type="ECO:0000259" key="3">
    <source>
        <dbReference type="Pfam" id="PF22725"/>
    </source>
</evidence>
<dbReference type="PANTHER" id="PTHR43818">
    <property type="entry name" value="BCDNA.GH03377"/>
    <property type="match status" value="1"/>
</dbReference>
<evidence type="ECO:0000313" key="4">
    <source>
        <dbReference type="EMBL" id="HJB38358.1"/>
    </source>
</evidence>
<dbReference type="AlphaFoldDB" id="A0A9D2RZB8"/>
<reference evidence="4" key="1">
    <citation type="journal article" date="2021" name="PeerJ">
        <title>Extensive microbial diversity within the chicken gut microbiome revealed by metagenomics and culture.</title>
        <authorList>
            <person name="Gilroy R."/>
            <person name="Ravi A."/>
            <person name="Getino M."/>
            <person name="Pursley I."/>
            <person name="Horton D.L."/>
            <person name="Alikhan N.F."/>
            <person name="Baker D."/>
            <person name="Gharbi K."/>
            <person name="Hall N."/>
            <person name="Watson M."/>
            <person name="Adriaenssens E.M."/>
            <person name="Foster-Nyarko E."/>
            <person name="Jarju S."/>
            <person name="Secka A."/>
            <person name="Antonio M."/>
            <person name="Oren A."/>
            <person name="Chaudhuri R.R."/>
            <person name="La Ragione R."/>
            <person name="Hildebrand F."/>
            <person name="Pallen M.J."/>
        </authorList>
    </citation>
    <scope>NUCLEOTIDE SEQUENCE</scope>
    <source>
        <strain evidence="4">ChiBcolR8-3208</strain>
    </source>
</reference>
<dbReference type="Gene3D" id="3.40.50.720">
    <property type="entry name" value="NAD(P)-binding Rossmann-like Domain"/>
    <property type="match status" value="1"/>
</dbReference>
<dbReference type="Pfam" id="PF01408">
    <property type="entry name" value="GFO_IDH_MocA"/>
    <property type="match status" value="1"/>
</dbReference>
<gene>
    <name evidence="4" type="ORF">H9942_09895</name>
</gene>
<dbReference type="SUPFAM" id="SSF55347">
    <property type="entry name" value="Glyceraldehyde-3-phosphate dehydrogenase-like, C-terminal domain"/>
    <property type="match status" value="1"/>
</dbReference>
<evidence type="ECO:0000259" key="2">
    <source>
        <dbReference type="Pfam" id="PF01408"/>
    </source>
</evidence>
<dbReference type="GO" id="GO:0000166">
    <property type="term" value="F:nucleotide binding"/>
    <property type="evidence" value="ECO:0007669"/>
    <property type="project" value="InterPro"/>
</dbReference>
<feature type="domain" description="Gfo/Idh/MocA-like oxidoreductase N-terminal" evidence="2">
    <location>
        <begin position="47"/>
        <end position="143"/>
    </location>
</feature>
<dbReference type="InterPro" id="IPR050463">
    <property type="entry name" value="Gfo/Idh/MocA_oxidrdct_glycsds"/>
</dbReference>
<organism evidence="4 5">
    <name type="scientific">Candidatus Acutalibacter ornithocaccae</name>
    <dbReference type="NCBI Taxonomy" id="2838416"/>
    <lineage>
        <taxon>Bacteria</taxon>
        <taxon>Bacillati</taxon>
        <taxon>Bacillota</taxon>
        <taxon>Clostridia</taxon>
        <taxon>Eubacteriales</taxon>
        <taxon>Acutalibacteraceae</taxon>
        <taxon>Acutalibacter</taxon>
    </lineage>
</organism>
<comment type="caution">
    <text evidence="4">The sequence shown here is derived from an EMBL/GenBank/DDBJ whole genome shotgun (WGS) entry which is preliminary data.</text>
</comment>
<accession>A0A9D2RZB8</accession>
<keyword evidence="1" id="KW-0560">Oxidoreductase</keyword>
<evidence type="ECO:0000256" key="1">
    <source>
        <dbReference type="ARBA" id="ARBA00023002"/>
    </source>
</evidence>
<proteinExistence type="predicted"/>
<dbReference type="InterPro" id="IPR036291">
    <property type="entry name" value="NAD(P)-bd_dom_sf"/>
</dbReference>
<dbReference type="Proteomes" id="UP000824214">
    <property type="component" value="Unassembled WGS sequence"/>
</dbReference>
<reference evidence="4" key="2">
    <citation type="submission" date="2021-04" db="EMBL/GenBank/DDBJ databases">
        <authorList>
            <person name="Gilroy R."/>
        </authorList>
    </citation>
    <scope>NUCLEOTIDE SEQUENCE</scope>
    <source>
        <strain evidence="4">ChiBcolR8-3208</strain>
    </source>
</reference>
<evidence type="ECO:0000313" key="5">
    <source>
        <dbReference type="Proteomes" id="UP000824214"/>
    </source>
</evidence>
<sequence>MAAKDGMFYAAKGKPDPVVKPGEFVFSAVGLDHGHIYGMTSGLLDAGATLKYVYDPDPQKVEAYRKAYPQAIAAESEEQVLADPETKLVAGACVTSERAALGIRVMRAGKDYFTDKAPLTTLEQLEDVKRTIAETGRKYMVNYSERLQVEAAVYAGELVQAGAIGKVVQVIGMGPHRLNAPSRPAWFFEKEKYGGILCDIGSHQIEQFLFYTGAKDATVVHSKIANYNHPDTPELDDFGDATLVADNGATGYFRVDWFTPDGLSTWGDGRTFILGTDGYIELRKYVDLARSTEENHVFWADKEGEHYFNATGKTGFPFFGQLVLDCIHRTENAMTQEHALKAAELCVRAQLQAEDLSHRG</sequence>
<dbReference type="PANTHER" id="PTHR43818:SF11">
    <property type="entry name" value="BCDNA.GH03377"/>
    <property type="match status" value="1"/>
</dbReference>
<dbReference type="InterPro" id="IPR055170">
    <property type="entry name" value="GFO_IDH_MocA-like_dom"/>
</dbReference>
<dbReference type="Pfam" id="PF22725">
    <property type="entry name" value="GFO_IDH_MocA_C3"/>
    <property type="match status" value="1"/>
</dbReference>